<gene>
    <name evidence="9" type="ORF">LANO_0A00364G</name>
</gene>
<comment type="subcellular location">
    <subcellularLocation>
        <location evidence="1">Membrane</location>
        <topology evidence="1">Multi-pass membrane protein</topology>
    </subcellularLocation>
</comment>
<feature type="transmembrane region" description="Helical" evidence="7">
    <location>
        <begin position="44"/>
        <end position="65"/>
    </location>
</feature>
<evidence type="ECO:0000313" key="10">
    <source>
        <dbReference type="Proteomes" id="UP000189911"/>
    </source>
</evidence>
<dbReference type="GO" id="GO:0005886">
    <property type="term" value="C:plasma membrane"/>
    <property type="evidence" value="ECO:0007669"/>
    <property type="project" value="TreeGrafter"/>
</dbReference>
<evidence type="ECO:0000256" key="5">
    <source>
        <dbReference type="ARBA" id="ARBA00023136"/>
    </source>
</evidence>
<dbReference type="PROSITE" id="PS50850">
    <property type="entry name" value="MFS"/>
    <property type="match status" value="1"/>
</dbReference>
<proteinExistence type="inferred from homology"/>
<dbReference type="EMBL" id="LT598449">
    <property type="protein sequence ID" value="SCU77433.1"/>
    <property type="molecule type" value="Genomic_DNA"/>
</dbReference>
<dbReference type="Gene3D" id="1.20.1250.20">
    <property type="entry name" value="MFS general substrate transporter like domains"/>
    <property type="match status" value="1"/>
</dbReference>
<sequence length="520" mass="55997">MGALQQNTSVENEHNSNKDLTLNEKEAIAGSSSVYTRFGHKAKIFLSIVCASCGLFSAIAAPIYYPALDTIKNEFNVSGELLNISVVVYFIFQGISPSIMGGFADSWGRRPIIVWSLAVYFAACVGLAKSTNYGQILGLRCLQSAGISPVIALNSGLMGDVTLRHERGGYIGLTSGIQLVGSAFGAIIGAGLISRWDWRAVFWFLAIGSGISLIISTLLMPETNRSLAGNGSILPKSLTSRAPILALPFVRKYLHIENPDLDTLKPRRKVNFLAPFTVLAVPSVLLVLCVAGMQFTIYSCQLTVLSSSLENYYGLSVGKVGLCYLPSGICTLIGIVSSGRILNWNYERRFAQHEKTIEEMKTKLMEKYYGDVSLVDAAILTKNKYGFNIYRARLEVGVVPMLFSFGGFIAFGWCLGARTHLALVLFFSGFSSLCSSGIIACTTTLMVDLHPEKTSSAAACLNLCRCLLAAAFIAALDAMIDKMTIGGAFTFMVGVSALLTIGMVFVVSSAMTTDTADELT</sequence>
<evidence type="ECO:0000256" key="7">
    <source>
        <dbReference type="SAM" id="Phobius"/>
    </source>
</evidence>
<feature type="transmembrane region" description="Helical" evidence="7">
    <location>
        <begin position="486"/>
        <end position="507"/>
    </location>
</feature>
<dbReference type="InterPro" id="IPR036259">
    <property type="entry name" value="MFS_trans_sf"/>
</dbReference>
<evidence type="ECO:0000256" key="1">
    <source>
        <dbReference type="ARBA" id="ARBA00004141"/>
    </source>
</evidence>
<comment type="similarity">
    <text evidence="6">Belongs to the major facilitator superfamily. CAR1 family.</text>
</comment>
<dbReference type="GO" id="GO:0022857">
    <property type="term" value="F:transmembrane transporter activity"/>
    <property type="evidence" value="ECO:0007669"/>
    <property type="project" value="InterPro"/>
</dbReference>
<dbReference type="Pfam" id="PF07690">
    <property type="entry name" value="MFS_1"/>
    <property type="match status" value="1"/>
</dbReference>
<dbReference type="PANTHER" id="PTHR23502">
    <property type="entry name" value="MAJOR FACILITATOR SUPERFAMILY"/>
    <property type="match status" value="1"/>
</dbReference>
<dbReference type="GO" id="GO:0042908">
    <property type="term" value="P:xenobiotic transport"/>
    <property type="evidence" value="ECO:0007669"/>
    <property type="project" value="UniProtKB-ARBA"/>
</dbReference>
<evidence type="ECO:0000256" key="4">
    <source>
        <dbReference type="ARBA" id="ARBA00022989"/>
    </source>
</evidence>
<evidence type="ECO:0000259" key="8">
    <source>
        <dbReference type="PROSITE" id="PS50850"/>
    </source>
</evidence>
<dbReference type="SUPFAM" id="SSF103473">
    <property type="entry name" value="MFS general substrate transporter"/>
    <property type="match status" value="1"/>
</dbReference>
<feature type="transmembrane region" description="Helical" evidence="7">
    <location>
        <begin position="459"/>
        <end position="480"/>
    </location>
</feature>
<dbReference type="InterPro" id="IPR020846">
    <property type="entry name" value="MFS_dom"/>
</dbReference>
<evidence type="ECO:0000256" key="3">
    <source>
        <dbReference type="ARBA" id="ARBA00022692"/>
    </source>
</evidence>
<dbReference type="InterPro" id="IPR011701">
    <property type="entry name" value="MFS"/>
</dbReference>
<organism evidence="9 10">
    <name type="scientific">Lachancea nothofagi CBS 11611</name>
    <dbReference type="NCBI Taxonomy" id="1266666"/>
    <lineage>
        <taxon>Eukaryota</taxon>
        <taxon>Fungi</taxon>
        <taxon>Dikarya</taxon>
        <taxon>Ascomycota</taxon>
        <taxon>Saccharomycotina</taxon>
        <taxon>Saccharomycetes</taxon>
        <taxon>Saccharomycetales</taxon>
        <taxon>Saccharomycetaceae</taxon>
        <taxon>Lachancea</taxon>
    </lineage>
</organism>
<dbReference type="Proteomes" id="UP000189911">
    <property type="component" value="Chromosome A"/>
</dbReference>
<feature type="transmembrane region" description="Helical" evidence="7">
    <location>
        <begin position="112"/>
        <end position="131"/>
    </location>
</feature>
<feature type="transmembrane region" description="Helical" evidence="7">
    <location>
        <begin position="200"/>
        <end position="220"/>
    </location>
</feature>
<evidence type="ECO:0000256" key="6">
    <source>
        <dbReference type="ARBA" id="ARBA00038347"/>
    </source>
</evidence>
<dbReference type="AlphaFoldDB" id="A0A1G4ILI9"/>
<feature type="transmembrane region" description="Helical" evidence="7">
    <location>
        <begin position="421"/>
        <end position="447"/>
    </location>
</feature>
<name>A0A1G4ILI9_9SACH</name>
<accession>A0A1G4ILI9</accession>
<protein>
    <submittedName>
        <fullName evidence="9">LANO_0A00364g1_1</fullName>
    </submittedName>
</protein>
<keyword evidence="10" id="KW-1185">Reference proteome</keyword>
<evidence type="ECO:0000256" key="2">
    <source>
        <dbReference type="ARBA" id="ARBA00022448"/>
    </source>
</evidence>
<feature type="domain" description="Major facilitator superfamily (MFS) profile" evidence="8">
    <location>
        <begin position="46"/>
        <end position="511"/>
    </location>
</feature>
<keyword evidence="3 7" id="KW-0812">Transmembrane</keyword>
<reference evidence="10" key="1">
    <citation type="submission" date="2016-03" db="EMBL/GenBank/DDBJ databases">
        <authorList>
            <person name="Devillers Hugo."/>
        </authorList>
    </citation>
    <scope>NUCLEOTIDE SEQUENCE [LARGE SCALE GENOMIC DNA]</scope>
</reference>
<feature type="transmembrane region" description="Helical" evidence="7">
    <location>
        <begin position="394"/>
        <end position="415"/>
    </location>
</feature>
<feature type="transmembrane region" description="Helical" evidence="7">
    <location>
        <begin position="317"/>
        <end position="342"/>
    </location>
</feature>
<dbReference type="PANTHER" id="PTHR23502:SF51">
    <property type="entry name" value="QUINIDINE RESISTANCE PROTEIN 1-RELATED"/>
    <property type="match status" value="1"/>
</dbReference>
<keyword evidence="5 7" id="KW-0472">Membrane</keyword>
<dbReference type="OrthoDB" id="440553at2759"/>
<dbReference type="InterPro" id="IPR005829">
    <property type="entry name" value="Sugar_transporter_CS"/>
</dbReference>
<feature type="transmembrane region" description="Helical" evidence="7">
    <location>
        <begin position="272"/>
        <end position="297"/>
    </location>
</feature>
<feature type="transmembrane region" description="Helical" evidence="7">
    <location>
        <begin position="81"/>
        <end position="100"/>
    </location>
</feature>
<feature type="transmembrane region" description="Helical" evidence="7">
    <location>
        <begin position="169"/>
        <end position="194"/>
    </location>
</feature>
<dbReference type="PROSITE" id="PS00216">
    <property type="entry name" value="SUGAR_TRANSPORT_1"/>
    <property type="match status" value="1"/>
</dbReference>
<keyword evidence="4 7" id="KW-1133">Transmembrane helix</keyword>
<dbReference type="GO" id="GO:0140115">
    <property type="term" value="P:export across plasma membrane"/>
    <property type="evidence" value="ECO:0007669"/>
    <property type="project" value="UniProtKB-ARBA"/>
</dbReference>
<feature type="transmembrane region" description="Helical" evidence="7">
    <location>
        <begin position="137"/>
        <end position="157"/>
    </location>
</feature>
<evidence type="ECO:0000313" key="9">
    <source>
        <dbReference type="EMBL" id="SCU77433.1"/>
    </source>
</evidence>
<keyword evidence="2" id="KW-0813">Transport</keyword>